<evidence type="ECO:0000313" key="1">
    <source>
        <dbReference type="EMBL" id="MCI4393814.1"/>
    </source>
</evidence>
<dbReference type="EMBL" id="CM040479">
    <property type="protein sequence ID" value="MCI4393814.1"/>
    <property type="molecule type" value="Genomic_DNA"/>
</dbReference>
<dbReference type="Proteomes" id="UP000829447">
    <property type="component" value="Linkage Group LG26"/>
</dbReference>
<gene>
    <name evidence="1" type="ORF">PGIGA_G00161890</name>
</gene>
<name>A0ACC5XRV0_PANGG</name>
<sequence length="579" mass="63199">MTASLATRLLSSSPSGVFSPIPKNHGGNGCLDFRWCLSLLAWLQDPLCIIASHITAGGRMGDVAEIQITPDTPGRPAVLNPFESPTDYHRLHEPLVPSPSVFKFSRASSATPAKFKWSIDEMASLLPVHIDPEDIHRQALFMSQTRTDAEIEQKRQNAIEQFFTKGAIVPSPWGPLASKQSSLQSHEKMAGLSSPLVTEEHPSAKKIHATCQTILSLPVDFDMEKVLGDYYRTDEVSEQVQESLSSSSLRRKLFLDGHASGSDSSSPPSPEREAHAGSREMMSSIIVSPVKCGITATTPSSGQFSSSPIQERGRAYSLGSMTSPMFPERSSPLFKSPTVSPIVLQHSVTPQSGERKRLSFLSPDGLPSCSQNMAVNRCGESPYVEGCSPIRSCSPPHPHHSSRSSSILHPHLQDTEDILLSEPLPTMELDSCSPGVRAGHGESQESLPESERMEQSKPNEDELGRLSSCPFPEEEEEEEEEEVPSGEEFCRLSSSRTRSVSNAESTRMFVSMLAEGSTVPYDVSMQVDSGYNTYSTCTTSLMDTVSTDSQSKEPQDTHMAEEGLTHSKHTKSKLLLPSH</sequence>
<protein>
    <submittedName>
        <fullName evidence="1">Uncharacterized protein</fullName>
    </submittedName>
</protein>
<organism evidence="1 2">
    <name type="scientific">Pangasianodon gigas</name>
    <name type="common">Mekong giant catfish</name>
    <name type="synonym">Pangasius gigas</name>
    <dbReference type="NCBI Taxonomy" id="30993"/>
    <lineage>
        <taxon>Eukaryota</taxon>
        <taxon>Metazoa</taxon>
        <taxon>Chordata</taxon>
        <taxon>Craniata</taxon>
        <taxon>Vertebrata</taxon>
        <taxon>Euteleostomi</taxon>
        <taxon>Actinopterygii</taxon>
        <taxon>Neopterygii</taxon>
        <taxon>Teleostei</taxon>
        <taxon>Ostariophysi</taxon>
        <taxon>Siluriformes</taxon>
        <taxon>Pangasiidae</taxon>
        <taxon>Pangasianodon</taxon>
    </lineage>
</organism>
<evidence type="ECO:0000313" key="2">
    <source>
        <dbReference type="Proteomes" id="UP000829447"/>
    </source>
</evidence>
<accession>A0ACC5XRV0</accession>
<comment type="caution">
    <text evidence="1">The sequence shown here is derived from an EMBL/GenBank/DDBJ whole genome shotgun (WGS) entry which is preliminary data.</text>
</comment>
<reference evidence="1 2" key="1">
    <citation type="journal article" date="2022" name="bioRxiv">
        <title>An ancient truncated duplication of the anti-Mullerian hormone receptor type 2 gene is a potential conserved master sex determinant in the Pangasiidae catfish family.</title>
        <authorList>
            <person name="Wen M."/>
            <person name="Pan Q."/>
            <person name="Jouanno E."/>
            <person name="Montfort J."/>
            <person name="Zahm M."/>
            <person name="Cabau C."/>
            <person name="Klopp C."/>
            <person name="Iampietro C."/>
            <person name="Roques C."/>
            <person name="Bouchez O."/>
            <person name="Castinel A."/>
            <person name="Donnadieu C."/>
            <person name="Parrinello H."/>
            <person name="Poncet C."/>
            <person name="Belmonte E."/>
            <person name="Gautier V."/>
            <person name="Avarre J.-C."/>
            <person name="Dugue R."/>
            <person name="Gustiano R."/>
            <person name="Ha T.T.T."/>
            <person name="Campet M."/>
            <person name="Sriphairoj K."/>
            <person name="Ribolli J."/>
            <person name="de Almeida F.L."/>
            <person name="Desvignes T."/>
            <person name="Postlethwait J.H."/>
            <person name="Bucao C.F."/>
            <person name="Robinson-Rechavi M."/>
            <person name="Bobe J."/>
            <person name="Herpin A."/>
            <person name="Guiguen Y."/>
        </authorList>
    </citation>
    <scope>NUCLEOTIDE SEQUENCE [LARGE SCALE GENOMIC DNA]</scope>
    <source>
        <strain evidence="1">YG-Dec2019</strain>
    </source>
</reference>
<proteinExistence type="predicted"/>
<keyword evidence="2" id="KW-1185">Reference proteome</keyword>